<feature type="transmembrane region" description="Helical" evidence="6">
    <location>
        <begin position="322"/>
        <end position="340"/>
    </location>
</feature>
<dbReference type="InterPro" id="IPR013122">
    <property type="entry name" value="PKD1_2_channel"/>
</dbReference>
<keyword evidence="4 6" id="KW-0472">Membrane</keyword>
<reference evidence="9 10" key="1">
    <citation type="submission" date="2019-03" db="EMBL/GenBank/DDBJ databases">
        <authorList>
            <person name="Gaulin E."/>
            <person name="Dumas B."/>
        </authorList>
    </citation>
    <scope>NUCLEOTIDE SEQUENCE [LARGE SCALE GENOMIC DNA]</scope>
    <source>
        <strain evidence="9">CBS 568.67</strain>
    </source>
</reference>
<dbReference type="InterPro" id="IPR051223">
    <property type="entry name" value="Polycystin"/>
</dbReference>
<comment type="subcellular location">
    <subcellularLocation>
        <location evidence="1">Membrane</location>
        <topology evidence="1">Multi-pass membrane protein</topology>
    </subcellularLocation>
</comment>
<feature type="transmembrane region" description="Helical" evidence="6">
    <location>
        <begin position="527"/>
        <end position="547"/>
    </location>
</feature>
<dbReference type="EMBL" id="VJMH01003722">
    <property type="protein sequence ID" value="KAF0705053.1"/>
    <property type="molecule type" value="Genomic_DNA"/>
</dbReference>
<evidence type="ECO:0000256" key="5">
    <source>
        <dbReference type="SAM" id="MobiDB-lite"/>
    </source>
</evidence>
<feature type="transmembrane region" description="Helical" evidence="6">
    <location>
        <begin position="55"/>
        <end position="74"/>
    </location>
</feature>
<feature type="domain" description="Polycystin cation channel PKD1/PKD2" evidence="7">
    <location>
        <begin position="488"/>
        <end position="585"/>
    </location>
</feature>
<name>A0A485KF20_9STRA</name>
<evidence type="ECO:0000256" key="1">
    <source>
        <dbReference type="ARBA" id="ARBA00004141"/>
    </source>
</evidence>
<dbReference type="EMBL" id="CAADRA010003734">
    <property type="protein sequence ID" value="VFT84078.1"/>
    <property type="molecule type" value="Genomic_DNA"/>
</dbReference>
<dbReference type="GO" id="GO:0016020">
    <property type="term" value="C:membrane"/>
    <property type="evidence" value="ECO:0007669"/>
    <property type="project" value="UniProtKB-SubCell"/>
</dbReference>
<feature type="region of interest" description="Disordered" evidence="5">
    <location>
        <begin position="1"/>
        <end position="21"/>
    </location>
</feature>
<evidence type="ECO:0000256" key="3">
    <source>
        <dbReference type="ARBA" id="ARBA00022989"/>
    </source>
</evidence>
<feature type="transmembrane region" description="Helical" evidence="6">
    <location>
        <begin position="559"/>
        <end position="581"/>
    </location>
</feature>
<keyword evidence="3 6" id="KW-1133">Transmembrane helix</keyword>
<dbReference type="PANTHER" id="PTHR10877">
    <property type="entry name" value="POLYCYSTIN FAMILY MEMBER"/>
    <property type="match status" value="1"/>
</dbReference>
<dbReference type="Pfam" id="PF08016">
    <property type="entry name" value="PKD_channel"/>
    <property type="match status" value="1"/>
</dbReference>
<feature type="transmembrane region" description="Helical" evidence="6">
    <location>
        <begin position="498"/>
        <end position="520"/>
    </location>
</feature>
<proteinExistence type="predicted"/>
<evidence type="ECO:0000313" key="9">
    <source>
        <dbReference type="EMBL" id="VFT84078.1"/>
    </source>
</evidence>
<dbReference type="Proteomes" id="UP000332933">
    <property type="component" value="Unassembled WGS sequence"/>
</dbReference>
<evidence type="ECO:0000313" key="10">
    <source>
        <dbReference type="Proteomes" id="UP000332933"/>
    </source>
</evidence>
<reference evidence="8" key="2">
    <citation type="submission" date="2019-06" db="EMBL/GenBank/DDBJ databases">
        <title>Genomics analysis of Aphanomyces spp. identifies a new class of oomycete effector associated with host adaptation.</title>
        <authorList>
            <person name="Gaulin E."/>
        </authorList>
    </citation>
    <scope>NUCLEOTIDE SEQUENCE</scope>
    <source>
        <strain evidence="8">CBS 578.67</strain>
    </source>
</reference>
<evidence type="ECO:0000256" key="2">
    <source>
        <dbReference type="ARBA" id="ARBA00022692"/>
    </source>
</evidence>
<accession>A0A485KF20</accession>
<dbReference type="AlphaFoldDB" id="A0A485KF20"/>
<evidence type="ECO:0000256" key="4">
    <source>
        <dbReference type="ARBA" id="ARBA00023136"/>
    </source>
</evidence>
<evidence type="ECO:0000313" key="8">
    <source>
        <dbReference type="EMBL" id="KAF0705053.1"/>
    </source>
</evidence>
<evidence type="ECO:0000259" key="7">
    <source>
        <dbReference type="Pfam" id="PF08016"/>
    </source>
</evidence>
<keyword evidence="2 6" id="KW-0812">Transmembrane</keyword>
<organism evidence="9 10">
    <name type="scientific">Aphanomyces stellatus</name>
    <dbReference type="NCBI Taxonomy" id="120398"/>
    <lineage>
        <taxon>Eukaryota</taxon>
        <taxon>Sar</taxon>
        <taxon>Stramenopiles</taxon>
        <taxon>Oomycota</taxon>
        <taxon>Saprolegniomycetes</taxon>
        <taxon>Saprolegniales</taxon>
        <taxon>Verrucalvaceae</taxon>
        <taxon>Aphanomyces</taxon>
    </lineage>
</organism>
<dbReference type="PANTHER" id="PTHR10877:SF183">
    <property type="entry name" value="AT14535P-RELATED"/>
    <property type="match status" value="1"/>
</dbReference>
<evidence type="ECO:0000256" key="6">
    <source>
        <dbReference type="SAM" id="Phobius"/>
    </source>
</evidence>
<protein>
    <submittedName>
        <fullName evidence="9">Aste57867_7146 protein</fullName>
    </submittedName>
</protein>
<sequence>MASRPTDATPGFLSLKSPVEDSPCEDLEHGASATTISTATANAGLRVRRDLRKHFLHLPFPLAFFIVFITMVLTHTPIERAYLSGRGLSRALNPQASDIVRGANAVKFMNIRTLDDIPLWLNNSLLPAIFVKNASNGSVLPPSLQGRVATHNKVVGALDLSILNAGRLDSCPSSGDLGVRFGDCYDFDAAYPITDGNASTRNVRKQPWYTLYLPTSNPDPYGRVAKWQRDGTVGGYWFSAATREFDVKLATYNGQLDTLNYVTFKLVMEQGGAIKPSVKMLGVPTNPYATASINMVLDVLVALCTAHLVWKRVVTRQDGMGNVVVEWMTIASVGLYYIFWGRLCFKFYGSELGAQLVQTYDYYSEYYRLLPNMTDDQRTEFVKQSPQIALSDYMDTLETASQGVYVVAILACLQQVINLMTALQFHPSMNILSNTILISIQRLASFFLVFFTLTHQVAQLIGTFRDHRKQLPSSARVECTRRVHIRGSNTILISIQRLASFFLVFLLVVVSLATSGCLLFGQSLAEFCSLPSALVTLVNMLFSNYAFDNIRDINVVAIVWYWVTQAILRLVLFNIMLAIVITAHREIITVHSGTRSFQRECVVVLHDLCTGTRGMNALAAALDAHTFTQETFSAADLVTMLAMDKDDANRLIQRLQTFAAIDPPQQTTAHEPTILLDTTPTTEHLHEKMQELDAKMAILVELLQAQIKSRP</sequence>
<dbReference type="Gene3D" id="1.10.287.70">
    <property type="match status" value="1"/>
</dbReference>
<feature type="transmembrane region" description="Helical" evidence="6">
    <location>
        <begin position="288"/>
        <end position="310"/>
    </location>
</feature>
<keyword evidence="10" id="KW-1185">Reference proteome</keyword>
<gene>
    <name evidence="9" type="primary">Aste57867_7146</name>
    <name evidence="8" type="ORF">As57867_007122</name>
    <name evidence="9" type="ORF">ASTE57867_7146</name>
</gene>
<dbReference type="OrthoDB" id="444119at2759"/>